<feature type="domain" description="AB hydrolase-1" evidence="1">
    <location>
        <begin position="11"/>
        <end position="243"/>
    </location>
</feature>
<dbReference type="Gene3D" id="3.40.50.1820">
    <property type="entry name" value="alpha/beta hydrolase"/>
    <property type="match status" value="1"/>
</dbReference>
<organism evidence="2 3">
    <name type="scientific">Micromonospora sediminimaris</name>
    <dbReference type="NCBI Taxonomy" id="547162"/>
    <lineage>
        <taxon>Bacteria</taxon>
        <taxon>Bacillati</taxon>
        <taxon>Actinomycetota</taxon>
        <taxon>Actinomycetes</taxon>
        <taxon>Micromonosporales</taxon>
        <taxon>Micromonosporaceae</taxon>
        <taxon>Micromonospora</taxon>
    </lineage>
</organism>
<dbReference type="InterPro" id="IPR000073">
    <property type="entry name" value="AB_hydrolase_1"/>
</dbReference>
<dbReference type="AlphaFoldDB" id="A0A9W5US07"/>
<accession>A0A9W5US07</accession>
<dbReference type="RefSeq" id="WP_093404698.1">
    <property type="nucleotide sequence ID" value="NZ_BOPD01000015.1"/>
</dbReference>
<dbReference type="PANTHER" id="PTHR43798">
    <property type="entry name" value="MONOACYLGLYCEROL LIPASE"/>
    <property type="match status" value="1"/>
</dbReference>
<dbReference type="OrthoDB" id="3210164at2"/>
<proteinExistence type="predicted"/>
<dbReference type="PANTHER" id="PTHR43798:SF33">
    <property type="entry name" value="HYDROLASE, PUTATIVE (AFU_ORTHOLOGUE AFUA_2G14860)-RELATED"/>
    <property type="match status" value="1"/>
</dbReference>
<dbReference type="SUPFAM" id="SSF53474">
    <property type="entry name" value="alpha/beta-Hydrolases"/>
    <property type="match status" value="1"/>
</dbReference>
<gene>
    <name evidence="2" type="ORF">Vse01_26520</name>
</gene>
<dbReference type="InterPro" id="IPR050266">
    <property type="entry name" value="AB_hydrolase_sf"/>
</dbReference>
<sequence length="251" mass="26555">MRSYGTGRTAVITHGVQSVADHWGEVAARLPGRTLVPDRRGRGKSAPIGDDYDLATEVADLNQVLDEAGPEPVLIGHSYGGAIALLTAAERDDLAGLVLYEPTIPVDGPVTGEALDVIGAALKAGDRDTAFATVLTRVVGDAPEDAESFRTGDPTGWAAMLELIDSTYAELAALDRLAYDPSMLKKIKVPTLVILGERSDREELVFGRAARALVDGLDDATLVVLPDQGHIAHVLDPEALVEAIMPALKEF</sequence>
<dbReference type="GO" id="GO:0016787">
    <property type="term" value="F:hydrolase activity"/>
    <property type="evidence" value="ECO:0007669"/>
    <property type="project" value="UniProtKB-KW"/>
</dbReference>
<reference evidence="2" key="1">
    <citation type="submission" date="2021-01" db="EMBL/GenBank/DDBJ databases">
        <title>Whole genome shotgun sequence of Verrucosispora sediminis NBRC 107745.</title>
        <authorList>
            <person name="Komaki H."/>
            <person name="Tamura T."/>
        </authorList>
    </citation>
    <scope>NUCLEOTIDE SEQUENCE</scope>
    <source>
        <strain evidence="2">NBRC 107745</strain>
    </source>
</reference>
<dbReference type="InterPro" id="IPR029058">
    <property type="entry name" value="AB_hydrolase_fold"/>
</dbReference>
<evidence type="ECO:0000259" key="1">
    <source>
        <dbReference type="Pfam" id="PF12697"/>
    </source>
</evidence>
<dbReference type="Proteomes" id="UP000607311">
    <property type="component" value="Unassembled WGS sequence"/>
</dbReference>
<dbReference type="GO" id="GO:0016020">
    <property type="term" value="C:membrane"/>
    <property type="evidence" value="ECO:0007669"/>
    <property type="project" value="TreeGrafter"/>
</dbReference>
<keyword evidence="3" id="KW-1185">Reference proteome</keyword>
<keyword evidence="2" id="KW-0378">Hydrolase</keyword>
<dbReference type="Pfam" id="PF12697">
    <property type="entry name" value="Abhydrolase_6"/>
    <property type="match status" value="1"/>
</dbReference>
<evidence type="ECO:0000313" key="3">
    <source>
        <dbReference type="Proteomes" id="UP000607311"/>
    </source>
</evidence>
<evidence type="ECO:0000313" key="2">
    <source>
        <dbReference type="EMBL" id="GIJ33504.1"/>
    </source>
</evidence>
<dbReference type="EMBL" id="BOPD01000015">
    <property type="protein sequence ID" value="GIJ33504.1"/>
    <property type="molecule type" value="Genomic_DNA"/>
</dbReference>
<comment type="caution">
    <text evidence="2">The sequence shown here is derived from an EMBL/GenBank/DDBJ whole genome shotgun (WGS) entry which is preliminary data.</text>
</comment>
<name>A0A9W5US07_9ACTN</name>
<protein>
    <submittedName>
        <fullName evidence="2">Hydrolase</fullName>
    </submittedName>
</protein>